<dbReference type="GO" id="GO:0019605">
    <property type="term" value="P:butyrate metabolic process"/>
    <property type="evidence" value="ECO:0007669"/>
    <property type="project" value="UniProtKB-UniPathway"/>
</dbReference>
<dbReference type="PANTHER" id="PTHR48075">
    <property type="entry name" value="3-HYDROXYACYL-COA DEHYDROGENASE FAMILY PROTEIN"/>
    <property type="match status" value="1"/>
</dbReference>
<dbReference type="UniPathway" id="UPA00863"/>
<evidence type="ECO:0000256" key="3">
    <source>
        <dbReference type="ARBA" id="ARBA00023002"/>
    </source>
</evidence>
<dbReference type="Proteomes" id="UP000248214">
    <property type="component" value="Unassembled WGS sequence"/>
</dbReference>
<dbReference type="InterPro" id="IPR022694">
    <property type="entry name" value="3-OHacyl-CoA_DH"/>
</dbReference>
<organism evidence="7 8">
    <name type="scientific">Salipaludibacillus keqinensis</name>
    <dbReference type="NCBI Taxonomy" id="2045207"/>
    <lineage>
        <taxon>Bacteria</taxon>
        <taxon>Bacillati</taxon>
        <taxon>Bacillota</taxon>
        <taxon>Bacilli</taxon>
        <taxon>Bacillales</taxon>
        <taxon>Bacillaceae</taxon>
    </lineage>
</organism>
<dbReference type="Pfam" id="PF02737">
    <property type="entry name" value="3HCDH_N"/>
    <property type="match status" value="1"/>
</dbReference>
<dbReference type="GO" id="GO:0016616">
    <property type="term" value="F:oxidoreductase activity, acting on the CH-OH group of donors, NAD or NADP as acceptor"/>
    <property type="evidence" value="ECO:0007669"/>
    <property type="project" value="InterPro"/>
</dbReference>
<feature type="site" description="Important for catalytic activity" evidence="4">
    <location>
        <position position="144"/>
    </location>
</feature>
<dbReference type="FunFam" id="3.40.50.720:FF:000009">
    <property type="entry name" value="Fatty oxidation complex, alpha subunit"/>
    <property type="match status" value="1"/>
</dbReference>
<evidence type="ECO:0000313" key="8">
    <source>
        <dbReference type="Proteomes" id="UP000248214"/>
    </source>
</evidence>
<keyword evidence="8" id="KW-1185">Reference proteome</keyword>
<reference evidence="7 8" key="1">
    <citation type="submission" date="2017-10" db="EMBL/GenBank/DDBJ databases">
        <title>Bacillus sp. nov., a halophilic bacterium isolated from a Keqin Lake.</title>
        <authorList>
            <person name="Wang H."/>
        </authorList>
    </citation>
    <scope>NUCLEOTIDE SEQUENCE [LARGE SCALE GENOMIC DNA]</scope>
    <source>
        <strain evidence="7 8">KQ-12</strain>
    </source>
</reference>
<evidence type="ECO:0000256" key="2">
    <source>
        <dbReference type="ARBA" id="ARBA00009463"/>
    </source>
</evidence>
<protein>
    <submittedName>
        <fullName evidence="7">3-hydroxyacyl-CoA dehydrogenase</fullName>
    </submittedName>
</protein>
<proteinExistence type="inferred from homology"/>
<evidence type="ECO:0000256" key="1">
    <source>
        <dbReference type="ARBA" id="ARBA00005086"/>
    </source>
</evidence>
<feature type="domain" description="3-hydroxyacyl-CoA dehydrogenase NAD binding" evidence="6">
    <location>
        <begin position="9"/>
        <end position="187"/>
    </location>
</feature>
<dbReference type="PIRSF" id="PIRSF000105">
    <property type="entry name" value="HCDH"/>
    <property type="match status" value="1"/>
</dbReference>
<dbReference type="GO" id="GO:0070403">
    <property type="term" value="F:NAD+ binding"/>
    <property type="evidence" value="ECO:0007669"/>
    <property type="project" value="InterPro"/>
</dbReference>
<name>A0A323T8N6_9BACI</name>
<dbReference type="PANTHER" id="PTHR48075:SF5">
    <property type="entry name" value="3-HYDROXYBUTYRYL-COA DEHYDROGENASE"/>
    <property type="match status" value="1"/>
</dbReference>
<dbReference type="InterPro" id="IPR008927">
    <property type="entry name" value="6-PGluconate_DH-like_C_sf"/>
</dbReference>
<dbReference type="SUPFAM" id="SSF48179">
    <property type="entry name" value="6-phosphogluconate dehydrogenase C-terminal domain-like"/>
    <property type="match status" value="1"/>
</dbReference>
<dbReference type="EMBL" id="PDOD01000004">
    <property type="protein sequence ID" value="PYZ92182.1"/>
    <property type="molecule type" value="Genomic_DNA"/>
</dbReference>
<accession>A0A323T8N6</accession>
<gene>
    <name evidence="7" type="ORF">CR194_15170</name>
</gene>
<evidence type="ECO:0000259" key="5">
    <source>
        <dbReference type="Pfam" id="PF00725"/>
    </source>
</evidence>
<keyword evidence="3" id="KW-0560">Oxidoreductase</keyword>
<dbReference type="InterPro" id="IPR013328">
    <property type="entry name" value="6PGD_dom2"/>
</dbReference>
<dbReference type="PROSITE" id="PS00067">
    <property type="entry name" value="3HCDH"/>
    <property type="match status" value="1"/>
</dbReference>
<comment type="similarity">
    <text evidence="2">Belongs to the 3-hydroxyacyl-CoA dehydrogenase family.</text>
</comment>
<comment type="caution">
    <text evidence="7">The sequence shown here is derived from an EMBL/GenBank/DDBJ whole genome shotgun (WGS) entry which is preliminary data.</text>
</comment>
<dbReference type="Gene3D" id="3.40.50.720">
    <property type="entry name" value="NAD(P)-binding Rossmann-like Domain"/>
    <property type="match status" value="1"/>
</dbReference>
<dbReference type="RefSeq" id="WP_110610582.1">
    <property type="nucleotide sequence ID" value="NZ_PDOD01000004.1"/>
</dbReference>
<dbReference type="Gene3D" id="1.10.1040.10">
    <property type="entry name" value="N-(1-d-carboxylethyl)-l-norvaline Dehydrogenase, domain 2"/>
    <property type="match status" value="1"/>
</dbReference>
<dbReference type="Pfam" id="PF00725">
    <property type="entry name" value="3HCDH"/>
    <property type="match status" value="1"/>
</dbReference>
<evidence type="ECO:0000313" key="7">
    <source>
        <dbReference type="EMBL" id="PYZ92182.1"/>
    </source>
</evidence>
<sequence length="292" mass="32318">MKTAEVNNICVVGAGSMGHQIGMLCALGGYETTIQDVNEDALGKAKEALEFQMDKWVSKGKISSEQRIEAFSRLLFTTSLEEAAQETDFVIEAIVEKLEVKRQVFSELDRLAPPHTILATNSSTIVSSLLAEATNRPDKVCNMHFFFPPLVMDCVEVVKGEHTSDETVKVTMEICEKINRTAVLLQKEISGFIANRILGALTTEAVKLYEEGYADFEDIDLICTKALKHPIGPFGLMDLSGIDVAYFVHEQRYAETGDPNDKPPKSIEEKVQAGTLGRKTGRGWYNYSTQKA</sequence>
<evidence type="ECO:0000256" key="4">
    <source>
        <dbReference type="PIRSR" id="PIRSR000105-1"/>
    </source>
</evidence>
<dbReference type="AlphaFoldDB" id="A0A323T8N6"/>
<comment type="pathway">
    <text evidence="1">Lipid metabolism; butanoate metabolism.</text>
</comment>
<dbReference type="InterPro" id="IPR006108">
    <property type="entry name" value="3HC_DH_C"/>
</dbReference>
<dbReference type="InterPro" id="IPR006180">
    <property type="entry name" value="3-OHacyl-CoA_DH_CS"/>
</dbReference>
<dbReference type="InterPro" id="IPR006176">
    <property type="entry name" value="3-OHacyl-CoA_DH_NAD-bd"/>
</dbReference>
<dbReference type="SUPFAM" id="SSF51735">
    <property type="entry name" value="NAD(P)-binding Rossmann-fold domains"/>
    <property type="match status" value="1"/>
</dbReference>
<evidence type="ECO:0000259" key="6">
    <source>
        <dbReference type="Pfam" id="PF02737"/>
    </source>
</evidence>
<dbReference type="InterPro" id="IPR036291">
    <property type="entry name" value="NAD(P)-bd_dom_sf"/>
</dbReference>
<dbReference type="OrthoDB" id="9771883at2"/>
<feature type="domain" description="3-hydroxyacyl-CoA dehydrogenase C-terminal" evidence="5">
    <location>
        <begin position="191"/>
        <end position="287"/>
    </location>
</feature>